<dbReference type="EMBL" id="KL198008">
    <property type="protein sequence ID" value="KDQ27292.1"/>
    <property type="molecule type" value="Genomic_DNA"/>
</dbReference>
<protein>
    <submittedName>
        <fullName evidence="2">Uncharacterized protein</fullName>
    </submittedName>
</protein>
<keyword evidence="1" id="KW-0472">Membrane</keyword>
<proteinExistence type="predicted"/>
<sequence>MRGVACVGSEEFWVFEVCMGVMGEASTCVRVVLLLAVPALMTMPRRLMPVMPRKVLAPVSRGVMTRRL</sequence>
<keyword evidence="1" id="KW-1133">Transmembrane helix</keyword>
<evidence type="ECO:0000313" key="2">
    <source>
        <dbReference type="EMBL" id="KDQ27292.1"/>
    </source>
</evidence>
<accession>A0A067NT78</accession>
<dbReference type="HOGENOM" id="CLU_2795009_0_0_1"/>
<reference evidence="3" key="1">
    <citation type="journal article" date="2014" name="Proc. Natl. Acad. Sci. U.S.A.">
        <title>Extensive sampling of basidiomycete genomes demonstrates inadequacy of the white-rot/brown-rot paradigm for wood decay fungi.</title>
        <authorList>
            <person name="Riley R."/>
            <person name="Salamov A.A."/>
            <person name="Brown D.W."/>
            <person name="Nagy L.G."/>
            <person name="Floudas D."/>
            <person name="Held B.W."/>
            <person name="Levasseur A."/>
            <person name="Lombard V."/>
            <person name="Morin E."/>
            <person name="Otillar R."/>
            <person name="Lindquist E.A."/>
            <person name="Sun H."/>
            <person name="LaButti K.M."/>
            <person name="Schmutz J."/>
            <person name="Jabbour D."/>
            <person name="Luo H."/>
            <person name="Baker S.E."/>
            <person name="Pisabarro A.G."/>
            <person name="Walton J.D."/>
            <person name="Blanchette R.A."/>
            <person name="Henrissat B."/>
            <person name="Martin F."/>
            <person name="Cullen D."/>
            <person name="Hibbett D.S."/>
            <person name="Grigoriev I.V."/>
        </authorList>
    </citation>
    <scope>NUCLEOTIDE SEQUENCE [LARGE SCALE GENOMIC DNA]</scope>
    <source>
        <strain evidence="3">PC15</strain>
    </source>
</reference>
<name>A0A067NT78_PLEO1</name>
<keyword evidence="1" id="KW-0812">Transmembrane</keyword>
<evidence type="ECO:0000313" key="3">
    <source>
        <dbReference type="Proteomes" id="UP000027073"/>
    </source>
</evidence>
<evidence type="ECO:0000256" key="1">
    <source>
        <dbReference type="SAM" id="Phobius"/>
    </source>
</evidence>
<organism evidence="2 3">
    <name type="scientific">Pleurotus ostreatus (strain PC15)</name>
    <name type="common">Oyster mushroom</name>
    <dbReference type="NCBI Taxonomy" id="1137138"/>
    <lineage>
        <taxon>Eukaryota</taxon>
        <taxon>Fungi</taxon>
        <taxon>Dikarya</taxon>
        <taxon>Basidiomycota</taxon>
        <taxon>Agaricomycotina</taxon>
        <taxon>Agaricomycetes</taxon>
        <taxon>Agaricomycetidae</taxon>
        <taxon>Agaricales</taxon>
        <taxon>Pleurotineae</taxon>
        <taxon>Pleurotaceae</taxon>
        <taxon>Pleurotus</taxon>
    </lineage>
</organism>
<dbReference type="AlphaFoldDB" id="A0A067NT78"/>
<gene>
    <name evidence="2" type="ORF">PLEOSDRAFT_1089287</name>
</gene>
<dbReference type="VEuPathDB" id="FungiDB:PLEOSDRAFT_1089287"/>
<feature type="transmembrane region" description="Helical" evidence="1">
    <location>
        <begin position="12"/>
        <end position="41"/>
    </location>
</feature>
<dbReference type="InParanoid" id="A0A067NT78"/>
<dbReference type="Proteomes" id="UP000027073">
    <property type="component" value="Unassembled WGS sequence"/>
</dbReference>